<dbReference type="Proteomes" id="UP001054902">
    <property type="component" value="Unassembled WGS sequence"/>
</dbReference>
<evidence type="ECO:0000313" key="1">
    <source>
        <dbReference type="EMBL" id="GFH56035.1"/>
    </source>
</evidence>
<protein>
    <submittedName>
        <fullName evidence="1">Uncharacterized protein</fullName>
    </submittedName>
</protein>
<name>A0AAD3D3U4_9STRA</name>
<evidence type="ECO:0000313" key="2">
    <source>
        <dbReference type="Proteomes" id="UP001054902"/>
    </source>
</evidence>
<dbReference type="AlphaFoldDB" id="A0AAD3D3U4"/>
<proteinExistence type="predicted"/>
<accession>A0AAD3D3U4</accession>
<reference evidence="1 2" key="1">
    <citation type="journal article" date="2021" name="Sci. Rep.">
        <title>The genome of the diatom Chaetoceros tenuissimus carries an ancient integrated fragment of an extant virus.</title>
        <authorList>
            <person name="Hongo Y."/>
            <person name="Kimura K."/>
            <person name="Takaki Y."/>
            <person name="Yoshida Y."/>
            <person name="Baba S."/>
            <person name="Kobayashi G."/>
            <person name="Nagasaki K."/>
            <person name="Hano T."/>
            <person name="Tomaru Y."/>
        </authorList>
    </citation>
    <scope>NUCLEOTIDE SEQUENCE [LARGE SCALE GENOMIC DNA]</scope>
    <source>
        <strain evidence="1 2">NIES-3715</strain>
    </source>
</reference>
<comment type="caution">
    <text evidence="1">The sequence shown here is derived from an EMBL/GenBank/DDBJ whole genome shotgun (WGS) entry which is preliminary data.</text>
</comment>
<gene>
    <name evidence="1" type="ORF">CTEN210_12511</name>
</gene>
<sequence>MASRIISIVRVFGSRPGQVTNPNWAILSAWRRYLGLEVAEHVEEKAQEQDQIDAYNGENEYQSHGQDFGSTPITSEYAIRTRNEFLMESHRRMREGISSSMNISRNNVQSSRRTEEEILERPNLDIVVNGVSCTIAQ</sequence>
<keyword evidence="2" id="KW-1185">Reference proteome</keyword>
<dbReference type="EMBL" id="BLLK01000051">
    <property type="protein sequence ID" value="GFH56035.1"/>
    <property type="molecule type" value="Genomic_DNA"/>
</dbReference>
<organism evidence="1 2">
    <name type="scientific">Chaetoceros tenuissimus</name>
    <dbReference type="NCBI Taxonomy" id="426638"/>
    <lineage>
        <taxon>Eukaryota</taxon>
        <taxon>Sar</taxon>
        <taxon>Stramenopiles</taxon>
        <taxon>Ochrophyta</taxon>
        <taxon>Bacillariophyta</taxon>
        <taxon>Coscinodiscophyceae</taxon>
        <taxon>Chaetocerotophycidae</taxon>
        <taxon>Chaetocerotales</taxon>
        <taxon>Chaetocerotaceae</taxon>
        <taxon>Chaetoceros</taxon>
    </lineage>
</organism>